<dbReference type="InterPro" id="IPR006680">
    <property type="entry name" value="Amidohydro-rel"/>
</dbReference>
<proteinExistence type="inferred from homology"/>
<comment type="cofactor">
    <cofactor evidence="7">
        <name>a divalent metal cation</name>
        <dbReference type="ChEBI" id="CHEBI:60240"/>
    </cofactor>
    <text evidence="7">Binds 1 divalent metal cation per subunit.</text>
</comment>
<keyword evidence="10" id="KW-1185">Reference proteome</keyword>
<dbReference type="GO" id="GO:0008448">
    <property type="term" value="F:N-acetylglucosamine-6-phosphate deacetylase activity"/>
    <property type="evidence" value="ECO:0007669"/>
    <property type="project" value="InterPro"/>
</dbReference>
<organism evidence="9 10">
    <name type="scientific">Confluentibacter flavum</name>
    <dbReference type="NCBI Taxonomy" id="1909700"/>
    <lineage>
        <taxon>Bacteria</taxon>
        <taxon>Pseudomonadati</taxon>
        <taxon>Bacteroidota</taxon>
        <taxon>Flavobacteriia</taxon>
        <taxon>Flavobacteriales</taxon>
        <taxon>Flavobacteriaceae</taxon>
        <taxon>Confluentibacter</taxon>
    </lineage>
</organism>
<dbReference type="GO" id="GO:0046872">
    <property type="term" value="F:metal ion binding"/>
    <property type="evidence" value="ECO:0007669"/>
    <property type="project" value="UniProtKB-KW"/>
</dbReference>
<evidence type="ECO:0000256" key="6">
    <source>
        <dbReference type="PIRSR" id="PIRSR038994-1"/>
    </source>
</evidence>
<evidence type="ECO:0000256" key="4">
    <source>
        <dbReference type="ARBA" id="ARBA00023277"/>
    </source>
</evidence>
<dbReference type="PANTHER" id="PTHR11113:SF14">
    <property type="entry name" value="N-ACETYLGLUCOSAMINE-6-PHOSPHATE DEACETYLASE"/>
    <property type="match status" value="1"/>
</dbReference>
<dbReference type="OrthoDB" id="9776488at2"/>
<dbReference type="InterPro" id="IPR011059">
    <property type="entry name" value="Metal-dep_hydrolase_composite"/>
</dbReference>
<dbReference type="InterPro" id="IPR003764">
    <property type="entry name" value="GlcNAc_6-P_deAcase"/>
</dbReference>
<evidence type="ECO:0000256" key="3">
    <source>
        <dbReference type="ARBA" id="ARBA00022801"/>
    </source>
</evidence>
<feature type="binding site" evidence="7">
    <location>
        <position position="191"/>
    </location>
    <ligand>
        <name>Zn(2+)</name>
        <dbReference type="ChEBI" id="CHEBI:29105"/>
    </ligand>
</feature>
<dbReference type="RefSeq" id="WP_106660429.1">
    <property type="nucleotide sequence ID" value="NZ_PJEO01000050.1"/>
</dbReference>
<name>A0A2N3HHS7_9FLAO</name>
<sequence>MRKIEGILYSNNQKIALKIEHGIIQEIEQVVDFKDADANKRYIAPGLIDNQVNGCIGIEFSKPDLLVTEMLDIVRMHRKHGVTTFMPTLITASHKSLLKSFANLSLTFRDPEVSNAVPGYHLEGPYISPEDGYRGAHSLKYVRKPNWDEFQELNETAEGNILQITLAPEIDGAIKFIKKCVQNNIVVALGHHNASSEIIEQAVDAGAKTVTHLGNGMANMINRFENPFWPQIADDRLMCSCILDGFHLRPEIVKVLYRSLTSKRIILTSDMTMLAGMPPGEYVWDGKDVLLTVDGVIMLPEQNCFAGASLPLRKGVENVMKYTGCNLREAIDMASKNPAKLYGLNDRGSIQVGNRSELILFNFENGKINITETVITND</sequence>
<comment type="caution">
    <text evidence="9">The sequence shown here is derived from an EMBL/GenBank/DDBJ whole genome shotgun (WGS) entry which is preliminary data.</text>
</comment>
<dbReference type="Gene3D" id="3.20.20.140">
    <property type="entry name" value="Metal-dependent hydrolases"/>
    <property type="match status" value="1"/>
</dbReference>
<feature type="binding site" evidence="7">
    <location>
        <position position="123"/>
    </location>
    <ligand>
        <name>Zn(2+)</name>
        <dbReference type="ChEBI" id="CHEBI:29105"/>
    </ligand>
</feature>
<dbReference type="EMBL" id="PJEO01000050">
    <property type="protein sequence ID" value="PKQ44453.1"/>
    <property type="molecule type" value="Genomic_DNA"/>
</dbReference>
<evidence type="ECO:0000259" key="8">
    <source>
        <dbReference type="Pfam" id="PF01979"/>
    </source>
</evidence>
<dbReference type="Proteomes" id="UP000233435">
    <property type="component" value="Unassembled WGS sequence"/>
</dbReference>
<accession>A0A2N3HHS7</accession>
<protein>
    <submittedName>
        <fullName evidence="9">N-acetylglucosamine-6-phosphate deacetylase</fullName>
    </submittedName>
</protein>
<dbReference type="Pfam" id="PF01979">
    <property type="entry name" value="Amidohydro_1"/>
    <property type="match status" value="1"/>
</dbReference>
<dbReference type="PANTHER" id="PTHR11113">
    <property type="entry name" value="N-ACETYLGLUCOSAMINE-6-PHOSPHATE DEACETYLASE"/>
    <property type="match status" value="1"/>
</dbReference>
<feature type="binding site" evidence="7">
    <location>
        <position position="212"/>
    </location>
    <ligand>
        <name>Zn(2+)</name>
        <dbReference type="ChEBI" id="CHEBI:29105"/>
    </ligand>
</feature>
<comment type="similarity">
    <text evidence="1 5">Belongs to the metallo-dependent hydrolases superfamily. NagA family.</text>
</comment>
<dbReference type="PIRSF" id="PIRSF038994">
    <property type="entry name" value="NagA"/>
    <property type="match status" value="1"/>
</dbReference>
<feature type="domain" description="Amidohydrolase-related" evidence="8">
    <location>
        <begin position="42"/>
        <end position="366"/>
    </location>
</feature>
<evidence type="ECO:0000256" key="5">
    <source>
        <dbReference type="PIRNR" id="PIRNR038994"/>
    </source>
</evidence>
<reference evidence="9 10" key="1">
    <citation type="submission" date="2017-12" db="EMBL/GenBank/DDBJ databases">
        <title>Confluentibacter flavum sp. nov., isolated from the saline lake.</title>
        <authorList>
            <person name="Yu L."/>
        </authorList>
    </citation>
    <scope>NUCLEOTIDE SEQUENCE [LARGE SCALE GENOMIC DNA]</scope>
    <source>
        <strain evidence="9 10">3B</strain>
    </source>
</reference>
<dbReference type="AlphaFoldDB" id="A0A2N3HHS7"/>
<dbReference type="Gene3D" id="2.30.40.10">
    <property type="entry name" value="Urease, subunit C, domain 1"/>
    <property type="match status" value="1"/>
</dbReference>
<evidence type="ECO:0000256" key="7">
    <source>
        <dbReference type="PIRSR" id="PIRSR038994-3"/>
    </source>
</evidence>
<keyword evidence="4 5" id="KW-0119">Carbohydrate metabolism</keyword>
<dbReference type="InterPro" id="IPR032466">
    <property type="entry name" value="Metal_Hydrolase"/>
</dbReference>
<gene>
    <name evidence="9" type="primary">nagA</name>
    <name evidence="9" type="ORF">CSW08_13670</name>
</gene>
<dbReference type="NCBIfam" id="TIGR00221">
    <property type="entry name" value="nagA"/>
    <property type="match status" value="1"/>
</dbReference>
<keyword evidence="3 5" id="KW-0378">Hydrolase</keyword>
<evidence type="ECO:0000313" key="10">
    <source>
        <dbReference type="Proteomes" id="UP000233435"/>
    </source>
</evidence>
<evidence type="ECO:0000313" key="9">
    <source>
        <dbReference type="EMBL" id="PKQ44453.1"/>
    </source>
</evidence>
<dbReference type="SUPFAM" id="SSF51556">
    <property type="entry name" value="Metallo-dependent hydrolases"/>
    <property type="match status" value="1"/>
</dbReference>
<feature type="active site" description="Proton donor/acceptor" evidence="6">
    <location>
        <position position="270"/>
    </location>
</feature>
<keyword evidence="2 7" id="KW-0479">Metal-binding</keyword>
<evidence type="ECO:0000256" key="1">
    <source>
        <dbReference type="ARBA" id="ARBA00010716"/>
    </source>
</evidence>
<evidence type="ECO:0000256" key="2">
    <source>
        <dbReference type="ARBA" id="ARBA00022723"/>
    </source>
</evidence>
<dbReference type="GO" id="GO:0006046">
    <property type="term" value="P:N-acetylglucosamine catabolic process"/>
    <property type="evidence" value="ECO:0007669"/>
    <property type="project" value="TreeGrafter"/>
</dbReference>